<comment type="caution">
    <text evidence="1">The sequence shown here is derived from an EMBL/GenBank/DDBJ whole genome shotgun (WGS) entry which is preliminary data.</text>
</comment>
<dbReference type="EMBL" id="BAABUK010000038">
    <property type="protein sequence ID" value="GAA5817130.1"/>
    <property type="molecule type" value="Genomic_DNA"/>
</dbReference>
<evidence type="ECO:0000313" key="2">
    <source>
        <dbReference type="Proteomes" id="UP001473302"/>
    </source>
</evidence>
<sequence>MSGHIKYIYRRHTQRRVIRYGLLRCVNRICAENMIRRRGVFTTTRLWNRDLAACLNMLEIVYSLRNNNGIPTRFQRRQ</sequence>
<name>A0ABP9ZDD2_9FUNG</name>
<proteinExistence type="predicted"/>
<keyword evidence="2" id="KW-1185">Reference proteome</keyword>
<organism evidence="1 2">
    <name type="scientific">Mucor flavus</name>
    <dbReference type="NCBI Taxonomy" id="439312"/>
    <lineage>
        <taxon>Eukaryota</taxon>
        <taxon>Fungi</taxon>
        <taxon>Fungi incertae sedis</taxon>
        <taxon>Mucoromycota</taxon>
        <taxon>Mucoromycotina</taxon>
        <taxon>Mucoromycetes</taxon>
        <taxon>Mucorales</taxon>
        <taxon>Mucorineae</taxon>
        <taxon>Mucoraceae</taxon>
        <taxon>Mucor</taxon>
    </lineage>
</organism>
<reference evidence="1 2" key="1">
    <citation type="submission" date="2024-04" db="EMBL/GenBank/DDBJ databases">
        <title>genome sequences of Mucor flavus KT1a and Helicostylum pulchrum KT1b strains isolated from the surface of a dry-aged beef.</title>
        <authorList>
            <person name="Toyotome T."/>
            <person name="Hosono M."/>
            <person name="Torimaru M."/>
            <person name="Fukuda K."/>
            <person name="Mikami N."/>
        </authorList>
    </citation>
    <scope>NUCLEOTIDE SEQUENCE [LARGE SCALE GENOMIC DNA]</scope>
    <source>
        <strain evidence="1 2">KT1a</strain>
    </source>
</reference>
<dbReference type="Proteomes" id="UP001473302">
    <property type="component" value="Unassembled WGS sequence"/>
</dbReference>
<accession>A0ABP9ZDD2</accession>
<protein>
    <submittedName>
        <fullName evidence="1">Uncharacterized protein</fullName>
    </submittedName>
</protein>
<evidence type="ECO:0000313" key="1">
    <source>
        <dbReference type="EMBL" id="GAA5817130.1"/>
    </source>
</evidence>
<gene>
    <name evidence="1" type="ORF">MFLAVUS_010671</name>
</gene>